<proteinExistence type="predicted"/>
<feature type="region of interest" description="Disordered" evidence="1">
    <location>
        <begin position="1"/>
        <end position="29"/>
    </location>
</feature>
<evidence type="ECO:0000313" key="2">
    <source>
        <dbReference type="EMBL" id="VDM53979.1"/>
    </source>
</evidence>
<dbReference type="Proteomes" id="UP000267027">
    <property type="component" value="Unassembled WGS sequence"/>
</dbReference>
<evidence type="ECO:0000313" key="4">
    <source>
        <dbReference type="WBParaSite" id="ACOC_0000239301-mRNA-1"/>
    </source>
</evidence>
<sequence length="260" mass="29202">MHEPLRPPRSSTPKRTSSSLQLTPDLRETTPTTIMDEFPVFKPVLDDASSTVDDSISVATSTEEDSNFEIEIVTEEDDLFLADLAEEASIIDDTIVSDRIYKILMAKNGNIMFVDLSSLLMVANIHNKETLIQGKVASVSLSYKLNMTRSEVYENLGKRGRVSIDGQVPEPQVIFTVHQLLESSMLNIKLTVKGLLAQLDEEIVSHLGAFVLDREISENKICLVMNLLDSSFVIVDRNRKKPLRIKLKDCVIEQDDDYTE</sequence>
<feature type="compositionally biased region" description="Low complexity" evidence="1">
    <location>
        <begin position="8"/>
        <end position="20"/>
    </location>
</feature>
<dbReference type="OrthoDB" id="5847865at2759"/>
<gene>
    <name evidence="2" type="ORF">ACOC_LOCUS2394</name>
</gene>
<dbReference type="OMA" id="NDCVIEQ"/>
<reference evidence="2 3" key="2">
    <citation type="submission" date="2018-11" db="EMBL/GenBank/DDBJ databases">
        <authorList>
            <consortium name="Pathogen Informatics"/>
        </authorList>
    </citation>
    <scope>NUCLEOTIDE SEQUENCE [LARGE SCALE GENOMIC DNA]</scope>
    <source>
        <strain evidence="2 3">Costa Rica</strain>
    </source>
</reference>
<accession>A0A0R3PEB8</accession>
<dbReference type="AlphaFoldDB" id="A0A0R3PEB8"/>
<protein>
    <submittedName>
        <fullName evidence="4">S4 RNA-binding domain-containing protein</fullName>
    </submittedName>
</protein>
<organism evidence="4">
    <name type="scientific">Angiostrongylus costaricensis</name>
    <name type="common">Nematode worm</name>
    <dbReference type="NCBI Taxonomy" id="334426"/>
    <lineage>
        <taxon>Eukaryota</taxon>
        <taxon>Metazoa</taxon>
        <taxon>Ecdysozoa</taxon>
        <taxon>Nematoda</taxon>
        <taxon>Chromadorea</taxon>
        <taxon>Rhabditida</taxon>
        <taxon>Rhabditina</taxon>
        <taxon>Rhabditomorpha</taxon>
        <taxon>Strongyloidea</taxon>
        <taxon>Metastrongylidae</taxon>
        <taxon>Angiostrongylus</taxon>
    </lineage>
</organism>
<keyword evidence="3" id="KW-1185">Reference proteome</keyword>
<reference evidence="4" key="1">
    <citation type="submission" date="2017-02" db="UniProtKB">
        <authorList>
            <consortium name="WormBaseParasite"/>
        </authorList>
    </citation>
    <scope>IDENTIFICATION</scope>
</reference>
<evidence type="ECO:0000313" key="3">
    <source>
        <dbReference type="Proteomes" id="UP000267027"/>
    </source>
</evidence>
<dbReference type="WBParaSite" id="ACOC_0000239301-mRNA-1">
    <property type="protein sequence ID" value="ACOC_0000239301-mRNA-1"/>
    <property type="gene ID" value="ACOC_0000239301"/>
</dbReference>
<dbReference type="EMBL" id="UYYA01000476">
    <property type="protein sequence ID" value="VDM53979.1"/>
    <property type="molecule type" value="Genomic_DNA"/>
</dbReference>
<name>A0A0R3PEB8_ANGCS</name>
<evidence type="ECO:0000256" key="1">
    <source>
        <dbReference type="SAM" id="MobiDB-lite"/>
    </source>
</evidence>